<dbReference type="Proteomes" id="UP001589716">
    <property type="component" value="Unassembled WGS sequence"/>
</dbReference>
<proteinExistence type="predicted"/>
<evidence type="ECO:0000256" key="1">
    <source>
        <dbReference type="SAM" id="Coils"/>
    </source>
</evidence>
<comment type="caution">
    <text evidence="2">The sequence shown here is derived from an EMBL/GenBank/DDBJ whole genome shotgun (WGS) entry which is preliminary data.</text>
</comment>
<feature type="coiled-coil region" evidence="1">
    <location>
        <begin position="58"/>
        <end position="110"/>
    </location>
</feature>
<keyword evidence="3" id="KW-1185">Reference proteome</keyword>
<keyword evidence="1" id="KW-0175">Coiled coil</keyword>
<evidence type="ECO:0008006" key="4">
    <source>
        <dbReference type="Google" id="ProtNLM"/>
    </source>
</evidence>
<gene>
    <name evidence="2" type="ORF">ACFFTP_31390</name>
</gene>
<name>A0ABV5QYT8_9ACTN</name>
<organism evidence="2 3">
    <name type="scientific">Streptomyces roseoviridis</name>
    <dbReference type="NCBI Taxonomy" id="67361"/>
    <lineage>
        <taxon>Bacteria</taxon>
        <taxon>Bacillati</taxon>
        <taxon>Actinomycetota</taxon>
        <taxon>Actinomycetes</taxon>
        <taxon>Kitasatosporales</taxon>
        <taxon>Streptomycetaceae</taxon>
        <taxon>Streptomyces</taxon>
    </lineage>
</organism>
<accession>A0ABV5QYT8</accession>
<evidence type="ECO:0000313" key="2">
    <source>
        <dbReference type="EMBL" id="MFB9558672.1"/>
    </source>
</evidence>
<sequence>MTQPAAEQLLNLTGEQDPTISQMQAAARQKGLRLRFAIVEDEPEPARHTVDTITSDALDQLHARLAAAEQEADEAVAAAAHLTRLVGKRSEKAERNAKRQHLRADLAETELRTLRAGLRANGADPTQIQNLWAQIHLRNRQWREEKQRAERAEAAVATFAAIFEGFGNLLATSSRDWAEYAVDAWLYAVVLGWDCEETEHDDTCTHGVMEEMAEAHGWDEAAVAKARRYRAAVRAALDPQEPQP</sequence>
<dbReference type="RefSeq" id="WP_382746308.1">
    <property type="nucleotide sequence ID" value="NZ_JBHMCT010000062.1"/>
</dbReference>
<reference evidence="2 3" key="1">
    <citation type="submission" date="2024-09" db="EMBL/GenBank/DDBJ databases">
        <authorList>
            <person name="Sun Q."/>
            <person name="Mori K."/>
        </authorList>
    </citation>
    <scope>NUCLEOTIDE SEQUENCE [LARGE SCALE GENOMIC DNA]</scope>
    <source>
        <strain evidence="2 3">JCM 4414</strain>
    </source>
</reference>
<dbReference type="EMBL" id="JBHMCT010000062">
    <property type="protein sequence ID" value="MFB9558672.1"/>
    <property type="molecule type" value="Genomic_DNA"/>
</dbReference>
<evidence type="ECO:0000313" key="3">
    <source>
        <dbReference type="Proteomes" id="UP001589716"/>
    </source>
</evidence>
<protein>
    <recommendedName>
        <fullName evidence="4">Tail assembly chaperone</fullName>
    </recommendedName>
</protein>